<dbReference type="PANTHER" id="PTHR11635:SF152">
    <property type="entry name" value="CAMP-DEPENDENT PROTEIN KINASE TYPE I REGULATORY SUBUNIT-RELATED"/>
    <property type="match status" value="1"/>
</dbReference>
<dbReference type="SMART" id="SM00054">
    <property type="entry name" value="EFh"/>
    <property type="match status" value="3"/>
</dbReference>
<dbReference type="Gene3D" id="1.10.238.10">
    <property type="entry name" value="EF-hand"/>
    <property type="match status" value="2"/>
</dbReference>
<dbReference type="FunFam" id="1.10.238.10:FF:000178">
    <property type="entry name" value="Calmodulin-2 A"/>
    <property type="match status" value="1"/>
</dbReference>
<dbReference type="InterPro" id="IPR011992">
    <property type="entry name" value="EF-hand-dom_pair"/>
</dbReference>
<dbReference type="PROSITE" id="PS50042">
    <property type="entry name" value="CNMP_BINDING_3"/>
    <property type="match status" value="1"/>
</dbReference>
<dbReference type="Gene3D" id="2.60.120.10">
    <property type="entry name" value="Jelly Rolls"/>
    <property type="match status" value="1"/>
</dbReference>
<dbReference type="InterPro" id="IPR002048">
    <property type="entry name" value="EF_hand_dom"/>
</dbReference>
<dbReference type="InterPro" id="IPR013766">
    <property type="entry name" value="Thioredoxin_domain"/>
</dbReference>
<dbReference type="InterPro" id="IPR014710">
    <property type="entry name" value="RmlC-like_jellyroll"/>
</dbReference>
<dbReference type="GO" id="GO:0005952">
    <property type="term" value="C:cAMP-dependent protein kinase complex"/>
    <property type="evidence" value="ECO:0007669"/>
    <property type="project" value="InterPro"/>
</dbReference>
<evidence type="ECO:0000259" key="5">
    <source>
        <dbReference type="PROSITE" id="PS50222"/>
    </source>
</evidence>
<evidence type="ECO:0000256" key="3">
    <source>
        <dbReference type="ARBA" id="ARBA00022837"/>
    </source>
</evidence>
<evidence type="ECO:0000313" key="7">
    <source>
        <dbReference type="EMBL" id="CAD9356992.1"/>
    </source>
</evidence>
<accession>A0A6U3TMQ8</accession>
<feature type="domain" description="Thioredoxin" evidence="6">
    <location>
        <begin position="79"/>
        <end position="189"/>
    </location>
</feature>
<gene>
    <name evidence="7" type="ORF">DBRI1063_LOCUS24787</name>
</gene>
<keyword evidence="2" id="KW-0677">Repeat</keyword>
<dbReference type="SUPFAM" id="SSF51206">
    <property type="entry name" value="cAMP-binding domain-like"/>
    <property type="match status" value="1"/>
</dbReference>
<dbReference type="GO" id="GO:0005829">
    <property type="term" value="C:cytosol"/>
    <property type="evidence" value="ECO:0007669"/>
    <property type="project" value="TreeGrafter"/>
</dbReference>
<name>A0A6U3TMQ8_9STRA</name>
<dbReference type="PROSITE" id="PS50222">
    <property type="entry name" value="EF_HAND_2"/>
    <property type="match status" value="1"/>
</dbReference>
<dbReference type="AlphaFoldDB" id="A0A6U3TMQ8"/>
<dbReference type="SUPFAM" id="SSF52833">
    <property type="entry name" value="Thioredoxin-like"/>
    <property type="match status" value="1"/>
</dbReference>
<dbReference type="CDD" id="cd00038">
    <property type="entry name" value="CAP_ED"/>
    <property type="match status" value="1"/>
</dbReference>
<dbReference type="PANTHER" id="PTHR11635">
    <property type="entry name" value="CAMP-DEPENDENT PROTEIN KINASE REGULATORY CHAIN"/>
    <property type="match status" value="1"/>
</dbReference>
<feature type="domain" description="Cyclic nucleotide-binding" evidence="4">
    <location>
        <begin position="253"/>
        <end position="357"/>
    </location>
</feature>
<dbReference type="PRINTS" id="PR00103">
    <property type="entry name" value="CAMPKINASE"/>
</dbReference>
<dbReference type="SUPFAM" id="SSF47473">
    <property type="entry name" value="EF-hand"/>
    <property type="match status" value="1"/>
</dbReference>
<evidence type="ECO:0000256" key="2">
    <source>
        <dbReference type="ARBA" id="ARBA00022737"/>
    </source>
</evidence>
<sequence length="627" mass="71102">MKYQLNLKMPIFLCWEMMAFIRSIMQYNISETTRMLSHVLVVSYLAVFLKIRSRRILSCYLNSLDAEKLFFYLHLLYFFSLSTPHKKRALLDANPDKLVIVKFFAPWCRACKGLAPKYLAIVHRDEYKNMPIIWAEMTIQGNKDYVKSLGVLALPSMQFYAGTEGIVENFPCGPSKVPILRAKLKKLVEDKVDPVTLTLKAPSTVEICDEETEDEACTERVVAGVSDQTRIMSVGDVVIGQEQLNYLRYDIPYFKDFTDEEFDSLMSRAKLATFEPGSVIMRQGKTGKSFYVIESGAVEISVKTAFEDPLTTPAGYLGAVINTLTTNNFFGERALITGEPRAASIRAVQKTRCFKFDVADIPQSSVLSGKKIATQERKAEIDDKYGLDVYDIDLMQGQFKTANVFNQARGSVYNNNVPDSDEEIDQAVEELLQLKKAKNDNILSLLVRLQMIRHATRCFDYILMTKPTWGDAGETKRRSILAQKLTPAKTEEFTEVFKIMDHDNNGRISVLELKRVIESTGSGQYTDAELNTMINLADPSFDGNSEINFKEFMGVMAEAEFYYLFRETFSMLDKYDSGFVKAGELDQVLSGVRDLVSDDRMSIIDVEDKDMMIDYESFTKMLLGSAI</sequence>
<dbReference type="PROSITE" id="PS00889">
    <property type="entry name" value="CNMP_BINDING_2"/>
    <property type="match status" value="1"/>
</dbReference>
<dbReference type="Pfam" id="PF00085">
    <property type="entry name" value="Thioredoxin"/>
    <property type="match status" value="1"/>
</dbReference>
<dbReference type="EMBL" id="HBGN01038733">
    <property type="protein sequence ID" value="CAD9356992.1"/>
    <property type="molecule type" value="Transcribed_RNA"/>
</dbReference>
<dbReference type="Gene3D" id="3.40.30.10">
    <property type="entry name" value="Glutaredoxin"/>
    <property type="match status" value="1"/>
</dbReference>
<dbReference type="PROSITE" id="PS00018">
    <property type="entry name" value="EF_HAND_1"/>
    <property type="match status" value="1"/>
</dbReference>
<organism evidence="7">
    <name type="scientific">Ditylum brightwellii</name>
    <dbReference type="NCBI Taxonomy" id="49249"/>
    <lineage>
        <taxon>Eukaryota</taxon>
        <taxon>Sar</taxon>
        <taxon>Stramenopiles</taxon>
        <taxon>Ochrophyta</taxon>
        <taxon>Bacillariophyta</taxon>
        <taxon>Mediophyceae</taxon>
        <taxon>Lithodesmiophycidae</taxon>
        <taxon>Lithodesmiales</taxon>
        <taxon>Lithodesmiaceae</taxon>
        <taxon>Ditylum</taxon>
    </lineage>
</organism>
<protein>
    <submittedName>
        <fullName evidence="7">Uncharacterized protein</fullName>
    </submittedName>
</protein>
<evidence type="ECO:0000256" key="1">
    <source>
        <dbReference type="ARBA" id="ARBA00005253"/>
    </source>
</evidence>
<feature type="domain" description="EF-hand" evidence="5">
    <location>
        <begin position="488"/>
        <end position="523"/>
    </location>
</feature>
<dbReference type="InterPro" id="IPR000595">
    <property type="entry name" value="cNMP-bd_dom"/>
</dbReference>
<dbReference type="InterPro" id="IPR050503">
    <property type="entry name" value="cAMP-dep_PK_reg_su-like"/>
</dbReference>
<dbReference type="GO" id="GO:0043226">
    <property type="term" value="C:organelle"/>
    <property type="evidence" value="ECO:0007669"/>
    <property type="project" value="UniProtKB-ARBA"/>
</dbReference>
<keyword evidence="3" id="KW-0106">Calcium</keyword>
<dbReference type="InterPro" id="IPR036249">
    <property type="entry name" value="Thioredoxin-like_sf"/>
</dbReference>
<comment type="similarity">
    <text evidence="1">Belongs to the centrin family.</text>
</comment>
<dbReference type="InterPro" id="IPR018488">
    <property type="entry name" value="cNMP-bd_CS"/>
</dbReference>
<dbReference type="Pfam" id="PF00027">
    <property type="entry name" value="cNMP_binding"/>
    <property type="match status" value="1"/>
</dbReference>
<dbReference type="PROSITE" id="PS51352">
    <property type="entry name" value="THIOREDOXIN_2"/>
    <property type="match status" value="1"/>
</dbReference>
<evidence type="ECO:0000259" key="6">
    <source>
        <dbReference type="PROSITE" id="PS51352"/>
    </source>
</evidence>
<dbReference type="SMART" id="SM00100">
    <property type="entry name" value="cNMP"/>
    <property type="match status" value="1"/>
</dbReference>
<dbReference type="CDD" id="cd00051">
    <property type="entry name" value="EFh"/>
    <property type="match status" value="1"/>
</dbReference>
<dbReference type="CDD" id="cd02961">
    <property type="entry name" value="PDI_a_family"/>
    <property type="match status" value="1"/>
</dbReference>
<evidence type="ECO:0000259" key="4">
    <source>
        <dbReference type="PROSITE" id="PS50042"/>
    </source>
</evidence>
<dbReference type="InterPro" id="IPR018490">
    <property type="entry name" value="cNMP-bd_dom_sf"/>
</dbReference>
<reference evidence="7" key="1">
    <citation type="submission" date="2021-01" db="EMBL/GenBank/DDBJ databases">
        <authorList>
            <person name="Corre E."/>
            <person name="Pelletier E."/>
            <person name="Niang G."/>
            <person name="Scheremetjew M."/>
            <person name="Finn R."/>
            <person name="Kale V."/>
            <person name="Holt S."/>
            <person name="Cochrane G."/>
            <person name="Meng A."/>
            <person name="Brown T."/>
            <person name="Cohen L."/>
        </authorList>
    </citation>
    <scope>NUCLEOTIDE SEQUENCE</scope>
    <source>
        <strain evidence="7">Pop2</strain>
    </source>
</reference>
<dbReference type="Pfam" id="PF13499">
    <property type="entry name" value="EF-hand_7"/>
    <property type="match status" value="1"/>
</dbReference>
<dbReference type="GO" id="GO:0005509">
    <property type="term" value="F:calcium ion binding"/>
    <property type="evidence" value="ECO:0007669"/>
    <property type="project" value="InterPro"/>
</dbReference>
<dbReference type="InterPro" id="IPR018247">
    <property type="entry name" value="EF_Hand_1_Ca_BS"/>
</dbReference>
<proteinExistence type="inferred from homology"/>